<evidence type="ECO:0000313" key="12">
    <source>
        <dbReference type="Proteomes" id="UP000249645"/>
    </source>
</evidence>
<protein>
    <recommendedName>
        <fullName evidence="8">Glycogen synthase</fullName>
        <ecNumber evidence="8">2.4.1.21</ecNumber>
    </recommendedName>
    <alternativeName>
        <fullName evidence="8">Starch [bacterial glycogen] synthase</fullName>
    </alternativeName>
</protein>
<dbReference type="GO" id="GO:0009011">
    <property type="term" value="F:alpha-1,4-glucan glucosyltransferase (ADP-glucose donor) activity"/>
    <property type="evidence" value="ECO:0007669"/>
    <property type="project" value="UniProtKB-UniRule"/>
</dbReference>
<comment type="caution">
    <text evidence="11">The sequence shown here is derived from an EMBL/GenBank/DDBJ whole genome shotgun (WGS) entry which is preliminary data.</text>
</comment>
<dbReference type="Gene3D" id="3.40.50.2000">
    <property type="entry name" value="Glycogen Phosphorylase B"/>
    <property type="match status" value="2"/>
</dbReference>
<dbReference type="NCBIfam" id="TIGR02095">
    <property type="entry name" value="glgA"/>
    <property type="match status" value="1"/>
</dbReference>
<dbReference type="Pfam" id="PF00534">
    <property type="entry name" value="Glycos_transf_1"/>
    <property type="match status" value="1"/>
</dbReference>
<keyword evidence="7 8" id="KW-0320">Glycogen biosynthesis</keyword>
<dbReference type="GO" id="GO:0005978">
    <property type="term" value="P:glycogen biosynthetic process"/>
    <property type="evidence" value="ECO:0007669"/>
    <property type="project" value="UniProtKB-UniRule"/>
</dbReference>
<keyword evidence="6 8" id="KW-0808">Transferase</keyword>
<dbReference type="GO" id="GO:0004373">
    <property type="term" value="F:alpha-1,4-glucan glucosyltransferase (UDP-glucose donor) activity"/>
    <property type="evidence" value="ECO:0007669"/>
    <property type="project" value="InterPro"/>
</dbReference>
<dbReference type="Proteomes" id="UP000249645">
    <property type="component" value="Unassembled WGS sequence"/>
</dbReference>
<dbReference type="InterPro" id="IPR011835">
    <property type="entry name" value="GS/SS"/>
</dbReference>
<dbReference type="EMBL" id="QFOI01000046">
    <property type="protein sequence ID" value="PZP50993.1"/>
    <property type="molecule type" value="Genomic_DNA"/>
</dbReference>
<dbReference type="PANTHER" id="PTHR45825">
    <property type="entry name" value="GRANULE-BOUND STARCH SYNTHASE 1, CHLOROPLASTIC/AMYLOPLASTIC"/>
    <property type="match status" value="1"/>
</dbReference>
<evidence type="ECO:0000256" key="1">
    <source>
        <dbReference type="ARBA" id="ARBA00001478"/>
    </source>
</evidence>
<dbReference type="InterPro" id="IPR001296">
    <property type="entry name" value="Glyco_trans_1"/>
</dbReference>
<evidence type="ECO:0000313" key="11">
    <source>
        <dbReference type="EMBL" id="PZP50993.1"/>
    </source>
</evidence>
<dbReference type="AlphaFoldDB" id="A0A2W5F839"/>
<accession>A0A2W5F839</accession>
<dbReference type="HAMAP" id="MF_00484">
    <property type="entry name" value="Glycogen_synth"/>
    <property type="match status" value="1"/>
</dbReference>
<name>A0A2W5F839_9SPHI</name>
<evidence type="ECO:0000256" key="5">
    <source>
        <dbReference type="ARBA" id="ARBA00022676"/>
    </source>
</evidence>
<evidence type="ECO:0000259" key="10">
    <source>
        <dbReference type="Pfam" id="PF08323"/>
    </source>
</evidence>
<sequence>MKIVHVSAECYPVAKVGGLGDVAGALPKYQCEAGLDAKLVMPMHRTKFLYSHEWENVFQGRTHVGDFWFDFTVIKEKTNELGFDLYLLDINGLTDREKVYGYGDDSYRYLAFQIAVLNWLSNWTEKPDILHCHDHTTGLIPFMMKYCYEFHSLRDVPSIFTIHNAQYQGQFGWDNMNWIPAFDPWKGGLLEWNHDINPMASAVKNAWKVNTVSNGYLHELLYNSNGLEALFEYEKGKCYGILNGIDTELWNPATDSFLINHFDVDTFVQGKAANKKEICDRFGLDFNKPLFSFIGRLVEEKAADILPDAILSCMYLLKEQCVFILLGSGQRETEIQLASINGVYPKLYHADIGYNEGLSHLLYAGADYLLMPSRVEPCGLNQMYAMRYGTIPIVRNTGGLKDTVKDIGEDGWGFCFDRAIPEDVIYSIGRAIELFNHPKVMQEVVRKGMSINHSWENTVQQYLDLYNSCK</sequence>
<dbReference type="EC" id="2.4.1.21" evidence="8"/>
<feature type="binding site" evidence="8">
    <location>
        <position position="15"/>
    </location>
    <ligand>
        <name>ADP-alpha-D-glucose</name>
        <dbReference type="ChEBI" id="CHEBI:57498"/>
    </ligand>
</feature>
<evidence type="ECO:0000256" key="2">
    <source>
        <dbReference type="ARBA" id="ARBA00002764"/>
    </source>
</evidence>
<comment type="catalytic activity">
    <reaction evidence="1 8">
        <text>[(1-&gt;4)-alpha-D-glucosyl](n) + ADP-alpha-D-glucose = [(1-&gt;4)-alpha-D-glucosyl](n+1) + ADP + H(+)</text>
        <dbReference type="Rhea" id="RHEA:18189"/>
        <dbReference type="Rhea" id="RHEA-COMP:9584"/>
        <dbReference type="Rhea" id="RHEA-COMP:9587"/>
        <dbReference type="ChEBI" id="CHEBI:15378"/>
        <dbReference type="ChEBI" id="CHEBI:15444"/>
        <dbReference type="ChEBI" id="CHEBI:57498"/>
        <dbReference type="ChEBI" id="CHEBI:456216"/>
        <dbReference type="EC" id="2.4.1.21"/>
    </reaction>
</comment>
<evidence type="ECO:0000256" key="7">
    <source>
        <dbReference type="ARBA" id="ARBA00023056"/>
    </source>
</evidence>
<feature type="domain" description="Starch synthase catalytic" evidence="10">
    <location>
        <begin position="2"/>
        <end position="231"/>
    </location>
</feature>
<evidence type="ECO:0000256" key="4">
    <source>
        <dbReference type="ARBA" id="ARBA00010281"/>
    </source>
</evidence>
<evidence type="ECO:0000256" key="8">
    <source>
        <dbReference type="HAMAP-Rule" id="MF_00484"/>
    </source>
</evidence>
<evidence type="ECO:0000259" key="9">
    <source>
        <dbReference type="Pfam" id="PF00534"/>
    </source>
</evidence>
<evidence type="ECO:0000256" key="3">
    <source>
        <dbReference type="ARBA" id="ARBA00004964"/>
    </source>
</evidence>
<feature type="domain" description="Glycosyl transferase family 1" evidence="9">
    <location>
        <begin position="280"/>
        <end position="440"/>
    </location>
</feature>
<dbReference type="Pfam" id="PF08323">
    <property type="entry name" value="Glyco_transf_5"/>
    <property type="match status" value="1"/>
</dbReference>
<evidence type="ECO:0000256" key="6">
    <source>
        <dbReference type="ARBA" id="ARBA00022679"/>
    </source>
</evidence>
<gene>
    <name evidence="8" type="primary">glgA</name>
    <name evidence="11" type="ORF">DI598_04340</name>
</gene>
<dbReference type="SUPFAM" id="SSF53756">
    <property type="entry name" value="UDP-Glycosyltransferase/glycogen phosphorylase"/>
    <property type="match status" value="1"/>
</dbReference>
<proteinExistence type="inferred from homology"/>
<organism evidence="11 12">
    <name type="scientific">Pseudopedobacter saltans</name>
    <dbReference type="NCBI Taxonomy" id="151895"/>
    <lineage>
        <taxon>Bacteria</taxon>
        <taxon>Pseudomonadati</taxon>
        <taxon>Bacteroidota</taxon>
        <taxon>Sphingobacteriia</taxon>
        <taxon>Sphingobacteriales</taxon>
        <taxon>Sphingobacteriaceae</taxon>
        <taxon>Pseudopedobacter</taxon>
    </lineage>
</organism>
<comment type="similarity">
    <text evidence="4 8">Belongs to the glycosyltransferase 1 family. Bacterial/plant glycogen synthase subfamily.</text>
</comment>
<reference evidence="11 12" key="1">
    <citation type="submission" date="2017-11" db="EMBL/GenBank/DDBJ databases">
        <title>Infants hospitalized years apart are colonized by the same room-sourced microbial strains.</title>
        <authorList>
            <person name="Brooks B."/>
            <person name="Olm M.R."/>
            <person name="Firek B.A."/>
            <person name="Baker R."/>
            <person name="Thomas B.C."/>
            <person name="Morowitz M.J."/>
            <person name="Banfield J.F."/>
        </authorList>
    </citation>
    <scope>NUCLEOTIDE SEQUENCE [LARGE SCALE GENOMIC DNA]</scope>
    <source>
        <strain evidence="11">S2_009_000_R2_76</strain>
    </source>
</reference>
<dbReference type="InterPro" id="IPR013534">
    <property type="entry name" value="Starch_synth_cat_dom"/>
</dbReference>
<dbReference type="PANTHER" id="PTHR45825:SF11">
    <property type="entry name" value="ALPHA AMYLASE DOMAIN-CONTAINING PROTEIN"/>
    <property type="match status" value="1"/>
</dbReference>
<keyword evidence="5 8" id="KW-0328">Glycosyltransferase</keyword>
<comment type="pathway">
    <text evidence="3 8">Glycan biosynthesis; glycogen biosynthesis.</text>
</comment>
<dbReference type="UniPathway" id="UPA00164"/>
<dbReference type="CDD" id="cd03791">
    <property type="entry name" value="GT5_Glycogen_synthase_DULL1-like"/>
    <property type="match status" value="1"/>
</dbReference>
<comment type="function">
    <text evidence="2 8">Synthesizes alpha-1,4-glucan chains using ADP-glucose.</text>
</comment>